<feature type="domain" description="Glycosyl transferase family 1" evidence="1">
    <location>
        <begin position="222"/>
        <end position="383"/>
    </location>
</feature>
<accession>A0ABT4J963</accession>
<sequence>MRILVICINYAPEIISTGVYTTGMAEYMAKHDVQTDVVTALPYYPAWKIFDGWGRLWRSRISENGARIYHCPLYVPNNPTGAKRILHYISFALTALPVALWKGLTGRPDVVVMVAPSLIAAPIAWLSAKVGGSTAWLHIQDYEVEAAFATGLLKEESRIGRWAKAFEKWILKRFDRVSTISEPMLDKLQQKGVHKDRIYELRNWANLEKVTPLKDVSPMKEVLGITTRYVALYSGNLANKQGLEVLPEMARHLVHRDDITIAVCGDGPMRQTLMDLSKDTPSIQFFPLQPLEKLSELLGMADVHILPQIKGAADLVLPSKLTNMLASGRPVLATTEADTALGREVVGAGYLVPAGDAAAMAARLEAMMDDPEDRANLGKEARSRALMRWDMNAILSRLKTEFETVSGALPATKGDLQQTRNMQ</sequence>
<dbReference type="PANTHER" id="PTHR45947:SF3">
    <property type="entry name" value="SULFOQUINOVOSYL TRANSFERASE SQD2"/>
    <property type="match status" value="1"/>
</dbReference>
<dbReference type="RefSeq" id="WP_268943773.1">
    <property type="nucleotide sequence ID" value="NZ_JAPTYD010000046.1"/>
</dbReference>
<evidence type="ECO:0000313" key="4">
    <source>
        <dbReference type="Proteomes" id="UP001149822"/>
    </source>
</evidence>
<gene>
    <name evidence="3" type="ORF">OU682_18945</name>
</gene>
<dbReference type="Pfam" id="PF13579">
    <property type="entry name" value="Glyco_trans_4_4"/>
    <property type="match status" value="1"/>
</dbReference>
<dbReference type="SUPFAM" id="SSF53756">
    <property type="entry name" value="UDP-Glycosyltransferase/glycogen phosphorylase"/>
    <property type="match status" value="1"/>
</dbReference>
<dbReference type="PANTHER" id="PTHR45947">
    <property type="entry name" value="SULFOQUINOVOSYL TRANSFERASE SQD2"/>
    <property type="match status" value="1"/>
</dbReference>
<dbReference type="Pfam" id="PF00534">
    <property type="entry name" value="Glycos_transf_1"/>
    <property type="match status" value="1"/>
</dbReference>
<name>A0ABT4J963_9RHOB</name>
<proteinExistence type="predicted"/>
<dbReference type="Gene3D" id="3.40.50.2000">
    <property type="entry name" value="Glycogen Phosphorylase B"/>
    <property type="match status" value="2"/>
</dbReference>
<evidence type="ECO:0000259" key="1">
    <source>
        <dbReference type="Pfam" id="PF00534"/>
    </source>
</evidence>
<organism evidence="3 4">
    <name type="scientific">Paracoccus benzoatiresistens</name>
    <dbReference type="NCBI Taxonomy" id="2997341"/>
    <lineage>
        <taxon>Bacteria</taxon>
        <taxon>Pseudomonadati</taxon>
        <taxon>Pseudomonadota</taxon>
        <taxon>Alphaproteobacteria</taxon>
        <taxon>Rhodobacterales</taxon>
        <taxon>Paracoccaceae</taxon>
        <taxon>Paracoccus</taxon>
    </lineage>
</organism>
<dbReference type="NCBIfam" id="NF007640">
    <property type="entry name" value="PRK10307.1"/>
    <property type="match status" value="1"/>
</dbReference>
<reference evidence="3" key="1">
    <citation type="submission" date="2022-12" db="EMBL/GenBank/DDBJ databases">
        <title>Paracoccus sp. EF6 isolated from a lake water.</title>
        <authorList>
            <person name="Liu H."/>
        </authorList>
    </citation>
    <scope>NUCLEOTIDE SEQUENCE</scope>
    <source>
        <strain evidence="3">EF6</strain>
    </source>
</reference>
<feature type="domain" description="Glycosyltransferase subfamily 4-like N-terminal" evidence="2">
    <location>
        <begin position="18"/>
        <end position="204"/>
    </location>
</feature>
<dbReference type="EMBL" id="JAPTYD010000046">
    <property type="protein sequence ID" value="MCZ0963681.1"/>
    <property type="molecule type" value="Genomic_DNA"/>
</dbReference>
<evidence type="ECO:0000313" key="3">
    <source>
        <dbReference type="EMBL" id="MCZ0963681.1"/>
    </source>
</evidence>
<protein>
    <submittedName>
        <fullName evidence="3">WcaI family glycosyltransferase</fullName>
    </submittedName>
</protein>
<dbReference type="InterPro" id="IPR028098">
    <property type="entry name" value="Glyco_trans_4-like_N"/>
</dbReference>
<dbReference type="InterPro" id="IPR050194">
    <property type="entry name" value="Glycosyltransferase_grp1"/>
</dbReference>
<evidence type="ECO:0000259" key="2">
    <source>
        <dbReference type="Pfam" id="PF13579"/>
    </source>
</evidence>
<dbReference type="InterPro" id="IPR001296">
    <property type="entry name" value="Glyco_trans_1"/>
</dbReference>
<comment type="caution">
    <text evidence="3">The sequence shown here is derived from an EMBL/GenBank/DDBJ whole genome shotgun (WGS) entry which is preliminary data.</text>
</comment>
<dbReference type="CDD" id="cd03794">
    <property type="entry name" value="GT4_WbuB-like"/>
    <property type="match status" value="1"/>
</dbReference>
<dbReference type="Proteomes" id="UP001149822">
    <property type="component" value="Unassembled WGS sequence"/>
</dbReference>
<keyword evidence="4" id="KW-1185">Reference proteome</keyword>